<organism evidence="2 3">
    <name type="scientific">Paraliobacillus quinghaiensis</name>
    <dbReference type="NCBI Taxonomy" id="470815"/>
    <lineage>
        <taxon>Bacteria</taxon>
        <taxon>Bacillati</taxon>
        <taxon>Bacillota</taxon>
        <taxon>Bacilli</taxon>
        <taxon>Bacillales</taxon>
        <taxon>Bacillaceae</taxon>
        <taxon>Paraliobacillus</taxon>
    </lineage>
</organism>
<protein>
    <submittedName>
        <fullName evidence="2">Peptidase M4</fullName>
    </submittedName>
</protein>
<dbReference type="AlphaFoldDB" id="A0A917WTA5"/>
<feature type="domain" description="PepSY" evidence="1">
    <location>
        <begin position="31"/>
        <end position="99"/>
    </location>
</feature>
<dbReference type="Pfam" id="PF03413">
    <property type="entry name" value="PepSY"/>
    <property type="match status" value="1"/>
</dbReference>
<comment type="caution">
    <text evidence="2">The sequence shown here is derived from an EMBL/GenBank/DDBJ whole genome shotgun (WGS) entry which is preliminary data.</text>
</comment>
<dbReference type="OrthoDB" id="2989832at2"/>
<dbReference type="RefSeq" id="WP_117154625.1">
    <property type="nucleotide sequence ID" value="NZ_BMLG01000003.1"/>
</dbReference>
<name>A0A917WTA5_9BACI</name>
<reference evidence="2" key="2">
    <citation type="submission" date="2020-09" db="EMBL/GenBank/DDBJ databases">
        <authorList>
            <person name="Sun Q."/>
            <person name="Zhou Y."/>
        </authorList>
    </citation>
    <scope>NUCLEOTIDE SEQUENCE</scope>
    <source>
        <strain evidence="2">CGMCC 1.6333</strain>
    </source>
</reference>
<sequence>MNWKNIICAAGIGAVIGYAAKDQMTKQPIKPENALKLAKEAFKKHGPVSGSWIYMKPETFTDNGLDYSVYRGGITRTIDNLNKQFEFFVDANTGSIIDVKESA</sequence>
<gene>
    <name evidence="2" type="ORF">GCM10011351_09950</name>
</gene>
<dbReference type="Proteomes" id="UP000618460">
    <property type="component" value="Unassembled WGS sequence"/>
</dbReference>
<keyword evidence="3" id="KW-1185">Reference proteome</keyword>
<dbReference type="InterPro" id="IPR025711">
    <property type="entry name" value="PepSY"/>
</dbReference>
<proteinExistence type="predicted"/>
<dbReference type="EMBL" id="BMLG01000003">
    <property type="protein sequence ID" value="GGM26300.1"/>
    <property type="molecule type" value="Genomic_DNA"/>
</dbReference>
<evidence type="ECO:0000313" key="3">
    <source>
        <dbReference type="Proteomes" id="UP000618460"/>
    </source>
</evidence>
<reference evidence="2" key="1">
    <citation type="journal article" date="2014" name="Int. J. Syst. Evol. Microbiol.">
        <title>Complete genome sequence of Corynebacterium casei LMG S-19264T (=DSM 44701T), isolated from a smear-ripened cheese.</title>
        <authorList>
            <consortium name="US DOE Joint Genome Institute (JGI-PGF)"/>
            <person name="Walter F."/>
            <person name="Albersmeier A."/>
            <person name="Kalinowski J."/>
            <person name="Ruckert C."/>
        </authorList>
    </citation>
    <scope>NUCLEOTIDE SEQUENCE</scope>
    <source>
        <strain evidence="2">CGMCC 1.6333</strain>
    </source>
</reference>
<evidence type="ECO:0000259" key="1">
    <source>
        <dbReference type="Pfam" id="PF03413"/>
    </source>
</evidence>
<evidence type="ECO:0000313" key="2">
    <source>
        <dbReference type="EMBL" id="GGM26300.1"/>
    </source>
</evidence>
<accession>A0A917WTA5</accession>